<protein>
    <submittedName>
        <fullName evidence="1">Uncharacterized protein</fullName>
    </submittedName>
</protein>
<dbReference type="AlphaFoldDB" id="A0A6A6JN02"/>
<proteinExistence type="predicted"/>
<gene>
    <name evidence="1" type="ORF">EI97DRAFT_489166</name>
</gene>
<dbReference type="Proteomes" id="UP000800097">
    <property type="component" value="Unassembled WGS sequence"/>
</dbReference>
<name>A0A6A6JN02_WESOR</name>
<sequence length="203" mass="21498">MLSSRDGRFALFITRKGGLPLGRRARLVAAGTQSSGATNPKRTPSQAFRHPFLSSLSRPFFNAGPALAPVVTHGGSCWSTWNGAGKSGNRTVPGLSSGGTGCGTERSTYCRYCVGTTTRASAPGRGEPDTGLLPQAPPSFWVTVPTYYYYPPAVRAGALDLFGSPFHNPARMSTAASFGHYAAFLPLWSTCAASAKPWESFEE</sequence>
<accession>A0A6A6JN02</accession>
<dbReference type="GeneID" id="54555388"/>
<evidence type="ECO:0000313" key="1">
    <source>
        <dbReference type="EMBL" id="KAF2277605.1"/>
    </source>
</evidence>
<dbReference type="RefSeq" id="XP_033655144.1">
    <property type="nucleotide sequence ID" value="XM_033802213.1"/>
</dbReference>
<reference evidence="1" key="1">
    <citation type="journal article" date="2020" name="Stud. Mycol.">
        <title>101 Dothideomycetes genomes: a test case for predicting lifestyles and emergence of pathogens.</title>
        <authorList>
            <person name="Haridas S."/>
            <person name="Albert R."/>
            <person name="Binder M."/>
            <person name="Bloem J."/>
            <person name="Labutti K."/>
            <person name="Salamov A."/>
            <person name="Andreopoulos B."/>
            <person name="Baker S."/>
            <person name="Barry K."/>
            <person name="Bills G."/>
            <person name="Bluhm B."/>
            <person name="Cannon C."/>
            <person name="Castanera R."/>
            <person name="Culley D."/>
            <person name="Daum C."/>
            <person name="Ezra D."/>
            <person name="Gonzalez J."/>
            <person name="Henrissat B."/>
            <person name="Kuo A."/>
            <person name="Liang C."/>
            <person name="Lipzen A."/>
            <person name="Lutzoni F."/>
            <person name="Magnuson J."/>
            <person name="Mondo S."/>
            <person name="Nolan M."/>
            <person name="Ohm R."/>
            <person name="Pangilinan J."/>
            <person name="Park H.-J."/>
            <person name="Ramirez L."/>
            <person name="Alfaro M."/>
            <person name="Sun H."/>
            <person name="Tritt A."/>
            <person name="Yoshinaga Y."/>
            <person name="Zwiers L.-H."/>
            <person name="Turgeon B."/>
            <person name="Goodwin S."/>
            <person name="Spatafora J."/>
            <person name="Crous P."/>
            <person name="Grigoriev I."/>
        </authorList>
    </citation>
    <scope>NUCLEOTIDE SEQUENCE</scope>
    <source>
        <strain evidence="1">CBS 379.55</strain>
    </source>
</reference>
<evidence type="ECO:0000313" key="2">
    <source>
        <dbReference type="Proteomes" id="UP000800097"/>
    </source>
</evidence>
<dbReference type="EMBL" id="ML986490">
    <property type="protein sequence ID" value="KAF2277605.1"/>
    <property type="molecule type" value="Genomic_DNA"/>
</dbReference>
<organism evidence="1 2">
    <name type="scientific">Westerdykella ornata</name>
    <dbReference type="NCBI Taxonomy" id="318751"/>
    <lineage>
        <taxon>Eukaryota</taxon>
        <taxon>Fungi</taxon>
        <taxon>Dikarya</taxon>
        <taxon>Ascomycota</taxon>
        <taxon>Pezizomycotina</taxon>
        <taxon>Dothideomycetes</taxon>
        <taxon>Pleosporomycetidae</taxon>
        <taxon>Pleosporales</taxon>
        <taxon>Sporormiaceae</taxon>
        <taxon>Westerdykella</taxon>
    </lineage>
</organism>
<keyword evidence="2" id="KW-1185">Reference proteome</keyword>